<dbReference type="Pfam" id="PF22586">
    <property type="entry name" value="ANCHR-like_BBOX"/>
    <property type="match status" value="1"/>
</dbReference>
<evidence type="ECO:0000313" key="3">
    <source>
        <dbReference type="Proteomes" id="UP001210925"/>
    </source>
</evidence>
<dbReference type="SUPFAM" id="SSF57845">
    <property type="entry name" value="B-box zinc-binding domain"/>
    <property type="match status" value="1"/>
</dbReference>
<comment type="caution">
    <text evidence="2">The sequence shown here is derived from an EMBL/GenBank/DDBJ whole genome shotgun (WGS) entry which is preliminary data.</text>
</comment>
<dbReference type="Proteomes" id="UP001210925">
    <property type="component" value="Unassembled WGS sequence"/>
</dbReference>
<evidence type="ECO:0000256" key="1">
    <source>
        <dbReference type="SAM" id="Phobius"/>
    </source>
</evidence>
<dbReference type="PANTHER" id="PTHR46603:SF1">
    <property type="entry name" value="ABSCISSION_NOCUT CHECKPOINT REGULATOR"/>
    <property type="match status" value="1"/>
</dbReference>
<dbReference type="AlphaFoldDB" id="A0AAD5U9V6"/>
<dbReference type="InterPro" id="IPR044553">
    <property type="entry name" value="Bbox1_ANCHR"/>
</dbReference>
<dbReference type="EMBL" id="JADGKB010000158">
    <property type="protein sequence ID" value="KAJ3252012.1"/>
    <property type="molecule type" value="Genomic_DNA"/>
</dbReference>
<proteinExistence type="predicted"/>
<gene>
    <name evidence="2" type="primary">ZFYVE19</name>
    <name evidence="2" type="ORF">HK103_001887</name>
</gene>
<dbReference type="PANTHER" id="PTHR46603">
    <property type="entry name" value="ABSCISSION/NOCUT CHECKPOINT REGULATOR"/>
    <property type="match status" value="1"/>
</dbReference>
<organism evidence="2 3">
    <name type="scientific">Boothiomyces macroporosus</name>
    <dbReference type="NCBI Taxonomy" id="261099"/>
    <lineage>
        <taxon>Eukaryota</taxon>
        <taxon>Fungi</taxon>
        <taxon>Fungi incertae sedis</taxon>
        <taxon>Chytridiomycota</taxon>
        <taxon>Chytridiomycota incertae sedis</taxon>
        <taxon>Chytridiomycetes</taxon>
        <taxon>Rhizophydiales</taxon>
        <taxon>Terramycetaceae</taxon>
        <taxon>Boothiomyces</taxon>
    </lineage>
</organism>
<keyword evidence="1" id="KW-0472">Membrane</keyword>
<keyword evidence="1" id="KW-0812">Transmembrane</keyword>
<dbReference type="CDD" id="cd19817">
    <property type="entry name" value="Bbox1_ANCHR-like"/>
    <property type="match status" value="1"/>
</dbReference>
<name>A0AAD5U9V6_9FUNG</name>
<keyword evidence="1" id="KW-1133">Transmembrane helix</keyword>
<accession>A0AAD5U9V6</accession>
<reference evidence="2" key="1">
    <citation type="submission" date="2020-05" db="EMBL/GenBank/DDBJ databases">
        <title>Phylogenomic resolution of chytrid fungi.</title>
        <authorList>
            <person name="Stajich J.E."/>
            <person name="Amses K."/>
            <person name="Simmons R."/>
            <person name="Seto K."/>
            <person name="Myers J."/>
            <person name="Bonds A."/>
            <person name="Quandt C.A."/>
            <person name="Barry K."/>
            <person name="Liu P."/>
            <person name="Grigoriev I."/>
            <person name="Longcore J.E."/>
            <person name="James T.Y."/>
        </authorList>
    </citation>
    <scope>NUCLEOTIDE SEQUENCE</scope>
    <source>
        <strain evidence="2">PLAUS21</strain>
    </source>
</reference>
<keyword evidence="3" id="KW-1185">Reference proteome</keyword>
<evidence type="ECO:0000313" key="2">
    <source>
        <dbReference type="EMBL" id="KAJ3252012.1"/>
    </source>
</evidence>
<sequence>MEDEKIIADLLNDNELLNDIDLDEIITDGEVHIKLPQASFVDFDQVVDEITKSPSKPEPLSEEADLLLKQIKDEVKLESKYGPVEKDELQKFERRLSQLKDFKVDKTAVKNKKPVGSVPVAPKIDDFKDGTDGWCCICNEDGQVVCKECDDDVYCNRCFREGHKDNLEMRGHTALTTTQTSTVYTSSILSTVTDTISTVPTLTVESVRGNSENQSQSSDMVFVISVSVVAGIFLLMLLYFTWYYFYRKNRINPLSDEELGRYLGQKKETISDTGTLAKLVEKNPSSPILAANELSRATSKGSTSSLSRGISKNSGAIPNSLATYTARPENVRKAFTMTPRKNSVEPPPYARATLAHKRSSDFIPRNTLEYPYTKRNSDTVLQTQYGSFTTASFQKLDRYNTIGERRPTKLKTSISFDSTTTSVVNQDATPKKRRSADFTYSPITGVNAVPTVAIPSFDGVMENSKLRNVNKSTTEFSYSPKTGVGQQIPEVPAYQPDLQHLEKLRREAAIEKRNTVSDFQFSPSTGVESLAYKVPEFNMPSLNRKKQ</sequence>
<protein>
    <submittedName>
        <fullName evidence="2">Abscission/NoCut checkpoint regulator</fullName>
    </submittedName>
</protein>
<feature type="transmembrane region" description="Helical" evidence="1">
    <location>
        <begin position="220"/>
        <end position="245"/>
    </location>
</feature>